<keyword evidence="2" id="KW-1185">Reference proteome</keyword>
<accession>A0A1L4D2I4</accession>
<proteinExistence type="predicted"/>
<name>A0A1L4D2I4_9BACT</name>
<evidence type="ECO:0000313" key="2">
    <source>
        <dbReference type="Proteomes" id="UP000184731"/>
    </source>
</evidence>
<dbReference type="STRING" id="1915309.AXG55_11055"/>
<reference evidence="1 2" key="1">
    <citation type="submission" date="2016-10" db="EMBL/GenBank/DDBJ databases">
        <title>Silvanigrella aquatica sp. nov., isolated from a freshwater lake located in the Black Forest, Germany, description of Silvanigrellaceae fam. nov., Silvanigrellales ord. nov., reclassification of the order Bdellovibrionales in the class Oligoflexia, reclassification of the families Bacteriovoracaceae and Halobacteriovoraceae in the new order Bacteriovoracales ord. nov., and reclassification of the family Pseudobacteriovoracaceae in the order Oligoflexiales.</title>
        <authorList>
            <person name="Hahn M.W."/>
            <person name="Schmidt J."/>
            <person name="Koll U."/>
            <person name="Rohde M."/>
            <person name="Verbag S."/>
            <person name="Pitt A."/>
            <person name="Nakai R."/>
            <person name="Naganuma T."/>
            <person name="Lang E."/>
        </authorList>
    </citation>
    <scope>NUCLEOTIDE SEQUENCE [LARGE SCALE GENOMIC DNA]</scope>
    <source>
        <strain evidence="1 2">MWH-Nonnen-W8red</strain>
    </source>
</reference>
<dbReference type="EMBL" id="CP017834">
    <property type="protein sequence ID" value="APJ04415.1"/>
    <property type="molecule type" value="Genomic_DNA"/>
</dbReference>
<sequence length="159" mass="18593">MLPEINPILEVFERMTLDDKVYFTFPNEEDIQVCILFNKKTDKRNWSIWLALNEQASKQTITMGYLRETLKAFKINEKVFMKEVADVLLLQAAFADEFIRQVSEILGKEAVQKSILYTQNFMDELTAKIKNICNGEISQDKVKLGKEKIRIKNKLKIIK</sequence>
<organism evidence="1 2">
    <name type="scientific">Silvanigrella aquatica</name>
    <dbReference type="NCBI Taxonomy" id="1915309"/>
    <lineage>
        <taxon>Bacteria</taxon>
        <taxon>Pseudomonadati</taxon>
        <taxon>Bdellovibrionota</taxon>
        <taxon>Oligoflexia</taxon>
        <taxon>Silvanigrellales</taxon>
        <taxon>Silvanigrellaceae</taxon>
        <taxon>Silvanigrella</taxon>
    </lineage>
</organism>
<protein>
    <submittedName>
        <fullName evidence="1">Uncharacterized protein</fullName>
    </submittedName>
</protein>
<dbReference type="RefSeq" id="WP_148698172.1">
    <property type="nucleotide sequence ID" value="NZ_CP017834.1"/>
</dbReference>
<dbReference type="AlphaFoldDB" id="A0A1L4D2I4"/>
<evidence type="ECO:0000313" key="1">
    <source>
        <dbReference type="EMBL" id="APJ04415.1"/>
    </source>
</evidence>
<dbReference type="OrthoDB" id="5295103at2"/>
<dbReference type="KEGG" id="saqi:AXG55_11055"/>
<gene>
    <name evidence="1" type="ORF">AXG55_11055</name>
</gene>
<dbReference type="Proteomes" id="UP000184731">
    <property type="component" value="Chromosome"/>
</dbReference>